<keyword evidence="2" id="KW-1185">Reference proteome</keyword>
<name>A0A839AFN7_9HYPH</name>
<comment type="caution">
    <text evidence="1">The sequence shown here is derived from an EMBL/GenBank/DDBJ whole genome shotgun (WGS) entry which is preliminary data.</text>
</comment>
<evidence type="ECO:0000313" key="2">
    <source>
        <dbReference type="Proteomes" id="UP000541109"/>
    </source>
</evidence>
<dbReference type="RefSeq" id="WP_182165594.1">
    <property type="nucleotide sequence ID" value="NZ_JACFXV010000053.1"/>
</dbReference>
<dbReference type="InterPro" id="IPR019285">
    <property type="entry name" value="DUF2336"/>
</dbReference>
<reference evidence="1 2" key="1">
    <citation type="submission" date="2020-07" db="EMBL/GenBank/DDBJ databases">
        <title>Stappia sp., F7233, whole genome shotgun sequencing project.</title>
        <authorList>
            <person name="Jiang S."/>
            <person name="Liu Z.W."/>
            <person name="Du Z.J."/>
        </authorList>
    </citation>
    <scope>NUCLEOTIDE SEQUENCE [LARGE SCALE GENOMIC DNA]</scope>
    <source>
        <strain evidence="1 2">F7233</strain>
    </source>
</reference>
<dbReference type="Pfam" id="PF10098">
    <property type="entry name" value="DUF2336"/>
    <property type="match status" value="1"/>
</dbReference>
<dbReference type="Proteomes" id="UP000541109">
    <property type="component" value="Unassembled WGS sequence"/>
</dbReference>
<sequence length="361" mass="40166">MSNALHTELVNFEALTESKDTARSNELARHVAMLFSLTSESCSDEQMDIYDSVLTRLSDMVEEEARCFIAERLCKLRRAPESTIRKLATDNIAVARPVLEHSTVLRDTDLEAIARSMTDDHRLAIAARVVLSEPVTDALVEEGSRPVKLKVAENEGAAFSDQGMSSLIDAAKGDEDLQIAIGSRGDLADSQILSLVEIASERVRARLIESDDTVGVSRLPQAARLAAQRMSNEFWIARYDFETASGRINTLARTEGLTEATLRRFAVEDRFPEVVSGFAFICDIGVEEAKHWMVRVDTDPFLIVAKANGFSTMTVQALLKIGPWRHRLSNDARIEAVARYEGMRMSTARKMLDQWQGRMAV</sequence>
<protein>
    <submittedName>
        <fullName evidence="1">DUF2336 domain-containing protein</fullName>
    </submittedName>
</protein>
<dbReference type="EMBL" id="JACFXV010000053">
    <property type="protein sequence ID" value="MBA5777848.1"/>
    <property type="molecule type" value="Genomic_DNA"/>
</dbReference>
<evidence type="ECO:0000313" key="1">
    <source>
        <dbReference type="EMBL" id="MBA5777848.1"/>
    </source>
</evidence>
<accession>A0A839AFN7</accession>
<proteinExistence type="predicted"/>
<dbReference type="AlphaFoldDB" id="A0A839AFN7"/>
<organism evidence="1 2">
    <name type="scientific">Stappia albiluteola</name>
    <dbReference type="NCBI Taxonomy" id="2758565"/>
    <lineage>
        <taxon>Bacteria</taxon>
        <taxon>Pseudomonadati</taxon>
        <taxon>Pseudomonadota</taxon>
        <taxon>Alphaproteobacteria</taxon>
        <taxon>Hyphomicrobiales</taxon>
        <taxon>Stappiaceae</taxon>
        <taxon>Stappia</taxon>
    </lineage>
</organism>
<gene>
    <name evidence="1" type="ORF">H2509_12010</name>
</gene>